<feature type="transmembrane region" description="Helical" evidence="1">
    <location>
        <begin position="237"/>
        <end position="255"/>
    </location>
</feature>
<dbReference type="Proteomes" id="UP001396334">
    <property type="component" value="Unassembled WGS sequence"/>
</dbReference>
<gene>
    <name evidence="2" type="ORF">V6N11_018724</name>
</gene>
<evidence type="ECO:0000313" key="2">
    <source>
        <dbReference type="EMBL" id="KAK9003828.1"/>
    </source>
</evidence>
<sequence length="359" mass="40598">MTRHDIPLSHLFFANDLILYAKASVDQAQVVKGILDEFGVYSGHRTTKFPVSVCVEIDKIVYGFIWGSSTSTRKISLVNWSAISQPRGHSGLGIPRSNERNLAFMQKLAFSLVSSPDAMWVAALHQKYHMFSTCPLSISRPNCSPIWRALSNVWDIVRKNIFWFVGDGNDVYLWNDTWLLTLGPPRPWASLNSSNIDNLYFEDLLLDDGGTGSNPFPGLVYSFLFYGNFGSDGMTSLLMVTVSLSLTYTRLVLLGSYFAEMLWFLFPSAWVLLVVFFGIPHVSGLRVTASRLVLFSRFMLSSRAFLLASNWLGLWVFSAYRCNLTTLSLFAWFLQLSLFSQPYGYDKSLTFGSCYCFIF</sequence>
<feature type="transmembrane region" description="Helical" evidence="1">
    <location>
        <begin position="261"/>
        <end position="280"/>
    </location>
</feature>
<evidence type="ECO:0000256" key="1">
    <source>
        <dbReference type="SAM" id="Phobius"/>
    </source>
</evidence>
<keyword evidence="1" id="KW-0812">Transmembrane</keyword>
<keyword evidence="1" id="KW-1133">Transmembrane helix</keyword>
<reference evidence="2 3" key="1">
    <citation type="journal article" date="2024" name="G3 (Bethesda)">
        <title>Genome assembly of Hibiscus sabdariffa L. provides insights into metabolisms of medicinal natural products.</title>
        <authorList>
            <person name="Kim T."/>
        </authorList>
    </citation>
    <scope>NUCLEOTIDE SEQUENCE [LARGE SCALE GENOMIC DNA]</scope>
    <source>
        <strain evidence="2">TK-2024</strain>
        <tissue evidence="2">Old leaves</tissue>
    </source>
</reference>
<protein>
    <recommendedName>
        <fullName evidence="4">Reverse transcriptase domain-containing protein</fullName>
    </recommendedName>
</protein>
<name>A0ABR2QT29_9ROSI</name>
<evidence type="ECO:0008006" key="4">
    <source>
        <dbReference type="Google" id="ProtNLM"/>
    </source>
</evidence>
<comment type="caution">
    <text evidence="2">The sequence shown here is derived from an EMBL/GenBank/DDBJ whole genome shotgun (WGS) entry which is preliminary data.</text>
</comment>
<keyword evidence="1" id="KW-0472">Membrane</keyword>
<keyword evidence="3" id="KW-1185">Reference proteome</keyword>
<proteinExistence type="predicted"/>
<feature type="transmembrane region" description="Helical" evidence="1">
    <location>
        <begin position="292"/>
        <end position="312"/>
    </location>
</feature>
<dbReference type="EMBL" id="JBBPBN010000032">
    <property type="protein sequence ID" value="KAK9003828.1"/>
    <property type="molecule type" value="Genomic_DNA"/>
</dbReference>
<evidence type="ECO:0000313" key="3">
    <source>
        <dbReference type="Proteomes" id="UP001396334"/>
    </source>
</evidence>
<organism evidence="2 3">
    <name type="scientific">Hibiscus sabdariffa</name>
    <name type="common">roselle</name>
    <dbReference type="NCBI Taxonomy" id="183260"/>
    <lineage>
        <taxon>Eukaryota</taxon>
        <taxon>Viridiplantae</taxon>
        <taxon>Streptophyta</taxon>
        <taxon>Embryophyta</taxon>
        <taxon>Tracheophyta</taxon>
        <taxon>Spermatophyta</taxon>
        <taxon>Magnoliopsida</taxon>
        <taxon>eudicotyledons</taxon>
        <taxon>Gunneridae</taxon>
        <taxon>Pentapetalae</taxon>
        <taxon>rosids</taxon>
        <taxon>malvids</taxon>
        <taxon>Malvales</taxon>
        <taxon>Malvaceae</taxon>
        <taxon>Malvoideae</taxon>
        <taxon>Hibiscus</taxon>
    </lineage>
</organism>
<accession>A0ABR2QT29</accession>